<evidence type="ECO:0000313" key="3">
    <source>
        <dbReference type="Proteomes" id="UP001177670"/>
    </source>
</evidence>
<reference evidence="2" key="1">
    <citation type="submission" date="2021-10" db="EMBL/GenBank/DDBJ databases">
        <title>Melipona bicolor Genome sequencing and assembly.</title>
        <authorList>
            <person name="Araujo N.S."/>
            <person name="Arias M.C."/>
        </authorList>
    </citation>
    <scope>NUCLEOTIDE SEQUENCE</scope>
    <source>
        <strain evidence="2">USP_2M_L1-L4_2017</strain>
        <tissue evidence="2">Whole body</tissue>
    </source>
</reference>
<feature type="region of interest" description="Disordered" evidence="1">
    <location>
        <begin position="1"/>
        <end position="97"/>
    </location>
</feature>
<protein>
    <submittedName>
        <fullName evidence="2">Uncharacterized protein</fullName>
    </submittedName>
</protein>
<dbReference type="Proteomes" id="UP001177670">
    <property type="component" value="Unassembled WGS sequence"/>
</dbReference>
<organism evidence="2 3">
    <name type="scientific">Melipona bicolor</name>
    <dbReference type="NCBI Taxonomy" id="60889"/>
    <lineage>
        <taxon>Eukaryota</taxon>
        <taxon>Metazoa</taxon>
        <taxon>Ecdysozoa</taxon>
        <taxon>Arthropoda</taxon>
        <taxon>Hexapoda</taxon>
        <taxon>Insecta</taxon>
        <taxon>Pterygota</taxon>
        <taxon>Neoptera</taxon>
        <taxon>Endopterygota</taxon>
        <taxon>Hymenoptera</taxon>
        <taxon>Apocrita</taxon>
        <taxon>Aculeata</taxon>
        <taxon>Apoidea</taxon>
        <taxon>Anthophila</taxon>
        <taxon>Apidae</taxon>
        <taxon>Melipona</taxon>
    </lineage>
</organism>
<dbReference type="AlphaFoldDB" id="A0AA40FXS5"/>
<sequence>MTFTIDQIPRRKSSDSAKSYENKDEQQEKTSGGKFQKKKCTEESERERETGVALKKRSKTATPKGEAATTKKGVKRSKGKKFCLKQESQPENAEQVT</sequence>
<dbReference type="EMBL" id="JAHYIQ010000013">
    <property type="protein sequence ID" value="KAK1126821.1"/>
    <property type="molecule type" value="Genomic_DNA"/>
</dbReference>
<feature type="compositionally biased region" description="Basic and acidic residues" evidence="1">
    <location>
        <begin position="39"/>
        <end position="50"/>
    </location>
</feature>
<accession>A0AA40FXS5</accession>
<comment type="caution">
    <text evidence="2">The sequence shown here is derived from an EMBL/GenBank/DDBJ whole genome shotgun (WGS) entry which is preliminary data.</text>
</comment>
<feature type="compositionally biased region" description="Basic and acidic residues" evidence="1">
    <location>
        <begin position="8"/>
        <end position="28"/>
    </location>
</feature>
<keyword evidence="3" id="KW-1185">Reference proteome</keyword>
<gene>
    <name evidence="2" type="ORF">K0M31_004443</name>
</gene>
<evidence type="ECO:0000256" key="1">
    <source>
        <dbReference type="SAM" id="MobiDB-lite"/>
    </source>
</evidence>
<feature type="compositionally biased region" description="Polar residues" evidence="1">
    <location>
        <begin position="86"/>
        <end position="97"/>
    </location>
</feature>
<name>A0AA40FXS5_9HYME</name>
<evidence type="ECO:0000313" key="2">
    <source>
        <dbReference type="EMBL" id="KAK1126821.1"/>
    </source>
</evidence>
<proteinExistence type="predicted"/>
<feature type="compositionally biased region" description="Basic residues" evidence="1">
    <location>
        <begin position="72"/>
        <end position="83"/>
    </location>
</feature>